<dbReference type="Pfam" id="PF13560">
    <property type="entry name" value="HTH_31"/>
    <property type="match status" value="1"/>
</dbReference>
<dbReference type="InterPro" id="IPR001387">
    <property type="entry name" value="Cro/C1-type_HTH"/>
</dbReference>
<comment type="caution">
    <text evidence="3">The sequence shown here is derived from an EMBL/GenBank/DDBJ whole genome shotgun (WGS) entry which is preliminary data.</text>
</comment>
<dbReference type="Proteomes" id="UP001500831">
    <property type="component" value="Unassembled WGS sequence"/>
</dbReference>
<dbReference type="InterPro" id="IPR010982">
    <property type="entry name" value="Lambda_DNA-bd_dom_sf"/>
</dbReference>
<evidence type="ECO:0000313" key="3">
    <source>
        <dbReference type="EMBL" id="GAA2867509.1"/>
    </source>
</evidence>
<dbReference type="SMART" id="SM00530">
    <property type="entry name" value="HTH_XRE"/>
    <property type="match status" value="1"/>
</dbReference>
<keyword evidence="4" id="KW-1185">Reference proteome</keyword>
<sequence>MVDMPRSREEGIQMTGHDWNPDLMHDDRSEHTGQRIARARKLRNLSQEGLARLANVSRSLIAKVESGARPATPSLVAAVARACQVDPAEINGQPYRGSDKRSDAVHAAIPAIRMALAYVDVAPEPDMPPRTLDELSTELGRLQKLQKSASHARLGALLPAALEELTVHVMESGDPRAWRLLNRAQSFAGSLARRLGYNDLAQVVVERTSVSAQRAGDPYLPHLVTMGRARLLMTLGSWDVALKMLKQTAGKIDQDDPVSTEVFGSLHLSAAIAAARAGKAADAWEHHGTASEAAARINPRDRRDPYGLQMNPGNAAIHGCAVAVELGDSDQAIRLDQGVDLTGRDTTDERRAHHEIDMARAHLWANDHDRALKRMIIAERTAPQMARFHPSARETIRQLVRVHRKIPEPLRTLESRMAI</sequence>
<feature type="domain" description="HTH cro/C1-type" evidence="2">
    <location>
        <begin position="36"/>
        <end position="90"/>
    </location>
</feature>
<organism evidence="3 4">
    <name type="scientific">Streptosporangium fragile</name>
    <dbReference type="NCBI Taxonomy" id="46186"/>
    <lineage>
        <taxon>Bacteria</taxon>
        <taxon>Bacillati</taxon>
        <taxon>Actinomycetota</taxon>
        <taxon>Actinomycetes</taxon>
        <taxon>Streptosporangiales</taxon>
        <taxon>Streptosporangiaceae</taxon>
        <taxon>Streptosporangium</taxon>
    </lineage>
</organism>
<proteinExistence type="predicted"/>
<evidence type="ECO:0000313" key="4">
    <source>
        <dbReference type="Proteomes" id="UP001500831"/>
    </source>
</evidence>
<dbReference type="PROSITE" id="PS50943">
    <property type="entry name" value="HTH_CROC1"/>
    <property type="match status" value="1"/>
</dbReference>
<name>A0ABN3VWM5_9ACTN</name>
<reference evidence="3 4" key="1">
    <citation type="journal article" date="2019" name="Int. J. Syst. Evol. Microbiol.">
        <title>The Global Catalogue of Microorganisms (GCM) 10K type strain sequencing project: providing services to taxonomists for standard genome sequencing and annotation.</title>
        <authorList>
            <consortium name="The Broad Institute Genomics Platform"/>
            <consortium name="The Broad Institute Genome Sequencing Center for Infectious Disease"/>
            <person name="Wu L."/>
            <person name="Ma J."/>
        </authorList>
    </citation>
    <scope>NUCLEOTIDE SEQUENCE [LARGE SCALE GENOMIC DNA]</scope>
    <source>
        <strain evidence="3 4">JCM 6242</strain>
    </source>
</reference>
<dbReference type="Gene3D" id="1.10.260.40">
    <property type="entry name" value="lambda repressor-like DNA-binding domains"/>
    <property type="match status" value="1"/>
</dbReference>
<protein>
    <recommendedName>
        <fullName evidence="2">HTH cro/C1-type domain-containing protein</fullName>
    </recommendedName>
</protein>
<accession>A0ABN3VWM5</accession>
<dbReference type="InterPro" id="IPR011990">
    <property type="entry name" value="TPR-like_helical_dom_sf"/>
</dbReference>
<feature type="region of interest" description="Disordered" evidence="1">
    <location>
        <begin position="1"/>
        <end position="23"/>
    </location>
</feature>
<feature type="compositionally biased region" description="Basic and acidic residues" evidence="1">
    <location>
        <begin position="1"/>
        <end position="11"/>
    </location>
</feature>
<evidence type="ECO:0000256" key="1">
    <source>
        <dbReference type="SAM" id="MobiDB-lite"/>
    </source>
</evidence>
<dbReference type="EMBL" id="BAAAVI010000016">
    <property type="protein sequence ID" value="GAA2867509.1"/>
    <property type="molecule type" value="Genomic_DNA"/>
</dbReference>
<feature type="region of interest" description="Disordered" evidence="1">
    <location>
        <begin position="289"/>
        <end position="310"/>
    </location>
</feature>
<evidence type="ECO:0000259" key="2">
    <source>
        <dbReference type="PROSITE" id="PS50943"/>
    </source>
</evidence>
<dbReference type="SUPFAM" id="SSF47413">
    <property type="entry name" value="lambda repressor-like DNA-binding domains"/>
    <property type="match status" value="1"/>
</dbReference>
<gene>
    <name evidence="3" type="ORF">GCM10010517_27110</name>
</gene>
<dbReference type="CDD" id="cd00093">
    <property type="entry name" value="HTH_XRE"/>
    <property type="match status" value="1"/>
</dbReference>
<dbReference type="Gene3D" id="1.25.40.10">
    <property type="entry name" value="Tetratricopeptide repeat domain"/>
    <property type="match status" value="1"/>
</dbReference>